<comment type="caution">
    <text evidence="1">The sequence shown here is derived from an EMBL/GenBank/DDBJ whole genome shotgun (WGS) entry which is preliminary data.</text>
</comment>
<dbReference type="Proteomes" id="UP001589647">
    <property type="component" value="Unassembled WGS sequence"/>
</dbReference>
<sequence>MATPAPATSASVAASRRGMALLASIALAAGEWPSHLRGEVTEVGWELYGL</sequence>
<gene>
    <name evidence="1" type="ORF">ACFFV7_25585</name>
</gene>
<dbReference type="RefSeq" id="WP_189652610.1">
    <property type="nucleotide sequence ID" value="NZ_BMRC01000029.1"/>
</dbReference>
<dbReference type="EMBL" id="JBHMEI010000018">
    <property type="protein sequence ID" value="MFB9204590.1"/>
    <property type="molecule type" value="Genomic_DNA"/>
</dbReference>
<organism evidence="1 2">
    <name type="scientific">Nonomuraea spiralis</name>
    <dbReference type="NCBI Taxonomy" id="46182"/>
    <lineage>
        <taxon>Bacteria</taxon>
        <taxon>Bacillati</taxon>
        <taxon>Actinomycetota</taxon>
        <taxon>Actinomycetes</taxon>
        <taxon>Streptosporangiales</taxon>
        <taxon>Streptosporangiaceae</taxon>
        <taxon>Nonomuraea</taxon>
    </lineage>
</organism>
<accession>A0ABV5IKX7</accession>
<proteinExistence type="predicted"/>
<keyword evidence="2" id="KW-1185">Reference proteome</keyword>
<reference evidence="1 2" key="1">
    <citation type="submission" date="2024-09" db="EMBL/GenBank/DDBJ databases">
        <authorList>
            <person name="Sun Q."/>
            <person name="Mori K."/>
        </authorList>
    </citation>
    <scope>NUCLEOTIDE SEQUENCE [LARGE SCALE GENOMIC DNA]</scope>
    <source>
        <strain evidence="1 2">CCM 3426</strain>
    </source>
</reference>
<evidence type="ECO:0000313" key="1">
    <source>
        <dbReference type="EMBL" id="MFB9204590.1"/>
    </source>
</evidence>
<protein>
    <submittedName>
        <fullName evidence="1">Uncharacterized protein</fullName>
    </submittedName>
</protein>
<evidence type="ECO:0000313" key="2">
    <source>
        <dbReference type="Proteomes" id="UP001589647"/>
    </source>
</evidence>
<name>A0ABV5IKX7_9ACTN</name>